<evidence type="ECO:0000313" key="2">
    <source>
        <dbReference type="EMBL" id="OAY74566.1"/>
    </source>
</evidence>
<gene>
    <name evidence="2" type="ORF">ACMD2_18605</name>
</gene>
<protein>
    <submittedName>
        <fullName evidence="2">Photosystem II 5 kDa protein, chloroplastic</fullName>
    </submittedName>
</protein>
<dbReference type="EMBL" id="LSRQ01002355">
    <property type="protein sequence ID" value="OAY74566.1"/>
    <property type="molecule type" value="Genomic_DNA"/>
</dbReference>
<dbReference type="InterPro" id="IPR040296">
    <property type="entry name" value="PSBT"/>
</dbReference>
<dbReference type="PANTHER" id="PTHR34940">
    <property type="entry name" value="PHOTOSYSTEM II 5 KDA PROTEIN, CHLOROPLASTIC"/>
    <property type="match status" value="1"/>
</dbReference>
<organism evidence="2 3">
    <name type="scientific">Ananas comosus</name>
    <name type="common">Pineapple</name>
    <name type="synonym">Ananas ananas</name>
    <dbReference type="NCBI Taxonomy" id="4615"/>
    <lineage>
        <taxon>Eukaryota</taxon>
        <taxon>Viridiplantae</taxon>
        <taxon>Streptophyta</taxon>
        <taxon>Embryophyta</taxon>
        <taxon>Tracheophyta</taxon>
        <taxon>Spermatophyta</taxon>
        <taxon>Magnoliopsida</taxon>
        <taxon>Liliopsida</taxon>
        <taxon>Poales</taxon>
        <taxon>Bromeliaceae</taxon>
        <taxon>Bromelioideae</taxon>
        <taxon>Ananas</taxon>
    </lineage>
</organism>
<accession>A0A199VCG8</accession>
<evidence type="ECO:0000313" key="3">
    <source>
        <dbReference type="Proteomes" id="UP000092600"/>
    </source>
</evidence>
<dbReference type="Proteomes" id="UP000092600">
    <property type="component" value="Unassembled WGS sequence"/>
</dbReference>
<dbReference type="STRING" id="4615.A0A199VCG8"/>
<reference evidence="2 3" key="1">
    <citation type="journal article" date="2016" name="DNA Res.">
        <title>The draft genome of MD-2 pineapple using hybrid error correction of long reads.</title>
        <authorList>
            <person name="Redwan R.M."/>
            <person name="Saidin A."/>
            <person name="Kumar S.V."/>
        </authorList>
    </citation>
    <scope>NUCLEOTIDE SEQUENCE [LARGE SCALE GENOMIC DNA]</scope>
    <source>
        <strain evidence="3">cv. MD2</strain>
        <tissue evidence="2">Leaf</tissue>
    </source>
</reference>
<sequence>MASLTATASFVAGGRIADRPSMSRRRRSSVGVAVAVAAAKLQSTQEAASPAPDAGRVDGGSGGRRAAMLAAAAAAVCALGQGIATAGTVPKPGTPEAKKFYAPICVTMPTASVCHK</sequence>
<name>A0A199VCG8_ANACO</name>
<feature type="region of interest" description="Disordered" evidence="1">
    <location>
        <begin position="43"/>
        <end position="62"/>
    </location>
</feature>
<comment type="caution">
    <text evidence="2">The sequence shown here is derived from an EMBL/GenBank/DDBJ whole genome shotgun (WGS) entry which is preliminary data.</text>
</comment>
<proteinExistence type="predicted"/>
<dbReference type="AlphaFoldDB" id="A0A199VCG8"/>
<evidence type="ECO:0000256" key="1">
    <source>
        <dbReference type="SAM" id="MobiDB-lite"/>
    </source>
</evidence>
<dbReference type="PANTHER" id="PTHR34940:SF4">
    <property type="entry name" value="OS02G0581100 PROTEIN"/>
    <property type="match status" value="1"/>
</dbReference>